<evidence type="ECO:0000259" key="8">
    <source>
        <dbReference type="PROSITE" id="PS50011"/>
    </source>
</evidence>
<dbReference type="Gramene" id="KGN65823">
    <property type="protein sequence ID" value="KGN65823"/>
    <property type="gene ID" value="Csa_1G532310"/>
</dbReference>
<dbReference type="GO" id="GO:0007165">
    <property type="term" value="P:signal transduction"/>
    <property type="evidence" value="ECO:0000318"/>
    <property type="project" value="GO_Central"/>
</dbReference>
<dbReference type="InterPro" id="IPR052751">
    <property type="entry name" value="Plant_MAPKKK"/>
</dbReference>
<feature type="binding site" evidence="5">
    <location>
        <position position="39"/>
    </location>
    <ligand>
        <name>ATP</name>
        <dbReference type="ChEBI" id="CHEBI:30616"/>
    </ligand>
</feature>
<keyword evidence="6" id="KW-0723">Serine/threonine-protein kinase</keyword>
<dbReference type="Pfam" id="PF00069">
    <property type="entry name" value="Pkinase"/>
    <property type="match status" value="1"/>
</dbReference>
<keyword evidence="2 5" id="KW-0547">Nucleotide-binding</keyword>
<keyword evidence="4 5" id="KW-0067">ATP-binding</keyword>
<protein>
    <recommendedName>
        <fullName evidence="8">Protein kinase domain-containing protein</fullName>
    </recommendedName>
</protein>
<sequence>MLKTTALSWTRSNSPIGKGSFATVSLGIRKPDARIFAVKSVQQTQTLRPQIDCLENEIRILRSLNSPYVVAFLGDDVSHESPTTSFRNLHMEYLPGGTAADDPTGTRDDKLLRERTWCLVSALSYIHSKGIVHCDVKGRNVLIGLNPGFLKLADFGSAIELHGPGHRSRDSLAPRGSPLWMAPEVVRGEFQGPESDVWSLGCTVIEMVTGKPAWEDFGADTLSRIGFSDDLPDFPTCLSEVCRDFLRKCLRRNPSERWSCDRLLQHPFLAAAAAAAASPKIAVENSPRCVLDWVNVSFSDDEEEIPHADEASGSGGQENEIYGKERIGKLSTTSEWPNWESDGWSAVRSSYSEAAAETEASCRKEEEEEEGGGAEWECGNLRRVEGEMEGRSWEYSEFVRRDNHGKLGAEYSNPGGMIIPERPRNNFGGGGGCGSGGLSFRRLGYEISEITTIITSWIYSIELILCCYYWNILMKKLVLFGNYTFLPFFSA</sequence>
<evidence type="ECO:0000256" key="6">
    <source>
        <dbReference type="RuleBase" id="RU000304"/>
    </source>
</evidence>
<dbReference type="GO" id="GO:0004672">
    <property type="term" value="F:protein kinase activity"/>
    <property type="evidence" value="ECO:0000318"/>
    <property type="project" value="GO_Central"/>
</dbReference>
<dbReference type="CDD" id="cd06606">
    <property type="entry name" value="STKc_MAPKKK"/>
    <property type="match status" value="1"/>
</dbReference>
<dbReference type="SUPFAM" id="SSF56112">
    <property type="entry name" value="Protein kinase-like (PK-like)"/>
    <property type="match status" value="1"/>
</dbReference>
<name>A0A0A0LVK2_CUCSA</name>
<reference evidence="9 10" key="4">
    <citation type="journal article" date="2011" name="BMC Genomics">
        <title>RNA-Seq improves annotation of protein-coding genes in the cucumber genome.</title>
        <authorList>
            <person name="Li Z."/>
            <person name="Zhang Z."/>
            <person name="Yan P."/>
            <person name="Huang S."/>
            <person name="Fei Z."/>
            <person name="Lin K."/>
        </authorList>
    </citation>
    <scope>NUCLEOTIDE SEQUENCE [LARGE SCALE GENOMIC DNA]</scope>
    <source>
        <strain evidence="10">cv. 9930</strain>
    </source>
</reference>
<dbReference type="Proteomes" id="UP000029981">
    <property type="component" value="Chromosome 1"/>
</dbReference>
<dbReference type="GO" id="GO:0004674">
    <property type="term" value="F:protein serine/threonine kinase activity"/>
    <property type="evidence" value="ECO:0007669"/>
    <property type="project" value="UniProtKB-KW"/>
</dbReference>
<keyword evidence="7" id="KW-1133">Transmembrane helix</keyword>
<dbReference type="InterPro" id="IPR017441">
    <property type="entry name" value="Protein_kinase_ATP_BS"/>
</dbReference>
<keyword evidence="3" id="KW-0418">Kinase</keyword>
<feature type="domain" description="Protein kinase" evidence="8">
    <location>
        <begin position="10"/>
        <end position="269"/>
    </location>
</feature>
<dbReference type="PROSITE" id="PS50011">
    <property type="entry name" value="PROTEIN_KINASE_DOM"/>
    <property type="match status" value="1"/>
</dbReference>
<evidence type="ECO:0000256" key="3">
    <source>
        <dbReference type="ARBA" id="ARBA00022777"/>
    </source>
</evidence>
<keyword evidence="10" id="KW-1185">Reference proteome</keyword>
<gene>
    <name evidence="9" type="ORF">Csa_1G532310</name>
</gene>
<dbReference type="InterPro" id="IPR008271">
    <property type="entry name" value="Ser/Thr_kinase_AS"/>
</dbReference>
<dbReference type="InterPro" id="IPR011009">
    <property type="entry name" value="Kinase-like_dom_sf"/>
</dbReference>
<keyword evidence="1" id="KW-0808">Transferase</keyword>
<comment type="similarity">
    <text evidence="6">Belongs to the protein kinase superfamily.</text>
</comment>
<dbReference type="GO" id="GO:0005524">
    <property type="term" value="F:ATP binding"/>
    <property type="evidence" value="ECO:0007669"/>
    <property type="project" value="UniProtKB-UniRule"/>
</dbReference>
<reference evidence="9 10" key="2">
    <citation type="journal article" date="2009" name="PLoS ONE">
        <title>An integrated genetic and cytogenetic map of the cucumber genome.</title>
        <authorList>
            <person name="Ren Y."/>
            <person name="Zhang Z."/>
            <person name="Liu J."/>
            <person name="Staub J.E."/>
            <person name="Han Y."/>
            <person name="Cheng Z."/>
            <person name="Li X."/>
            <person name="Lu J."/>
            <person name="Miao H."/>
            <person name="Kang H."/>
            <person name="Xie B."/>
            <person name="Gu X."/>
            <person name="Wang X."/>
            <person name="Du Y."/>
            <person name="Jin W."/>
            <person name="Huang S."/>
        </authorList>
    </citation>
    <scope>NUCLEOTIDE SEQUENCE [LARGE SCALE GENOMIC DNA]</scope>
    <source>
        <strain evidence="10">cv. 9930</strain>
    </source>
</reference>
<reference evidence="9 10" key="3">
    <citation type="journal article" date="2010" name="BMC Genomics">
        <title>Transcriptome sequencing and comparative analysis of cucumber flowers with different sex types.</title>
        <authorList>
            <person name="Guo S."/>
            <person name="Zheng Y."/>
            <person name="Joung J.G."/>
            <person name="Liu S."/>
            <person name="Zhang Z."/>
            <person name="Crasta O.R."/>
            <person name="Sobral B.W."/>
            <person name="Xu Y."/>
            <person name="Huang S."/>
            <person name="Fei Z."/>
        </authorList>
    </citation>
    <scope>NUCLEOTIDE SEQUENCE [LARGE SCALE GENOMIC DNA]</scope>
    <source>
        <strain evidence="10">cv. 9930</strain>
    </source>
</reference>
<dbReference type="PROSITE" id="PS00108">
    <property type="entry name" value="PROTEIN_KINASE_ST"/>
    <property type="match status" value="1"/>
</dbReference>
<dbReference type="EMBL" id="CM002922">
    <property type="protein sequence ID" value="KGN65823.1"/>
    <property type="molecule type" value="Genomic_DNA"/>
</dbReference>
<dbReference type="eggNOG" id="KOG0198">
    <property type="taxonomic scope" value="Eukaryota"/>
</dbReference>
<dbReference type="SMART" id="SM00220">
    <property type="entry name" value="S_TKc"/>
    <property type="match status" value="1"/>
</dbReference>
<reference evidence="9 10" key="1">
    <citation type="journal article" date="2009" name="Nat. Genet.">
        <title>The genome of the cucumber, Cucumis sativus L.</title>
        <authorList>
            <person name="Huang S."/>
            <person name="Li R."/>
            <person name="Zhang Z."/>
            <person name="Li L."/>
            <person name="Gu X."/>
            <person name="Fan W."/>
            <person name="Lucas W.J."/>
            <person name="Wang X."/>
            <person name="Xie B."/>
            <person name="Ni P."/>
            <person name="Ren Y."/>
            <person name="Zhu H."/>
            <person name="Li J."/>
            <person name="Lin K."/>
            <person name="Jin W."/>
            <person name="Fei Z."/>
            <person name="Li G."/>
            <person name="Staub J."/>
            <person name="Kilian A."/>
            <person name="van der Vossen E.A."/>
            <person name="Wu Y."/>
            <person name="Guo J."/>
            <person name="He J."/>
            <person name="Jia Z."/>
            <person name="Ren Y."/>
            <person name="Tian G."/>
            <person name="Lu Y."/>
            <person name="Ruan J."/>
            <person name="Qian W."/>
            <person name="Wang M."/>
            <person name="Huang Q."/>
            <person name="Li B."/>
            <person name="Xuan Z."/>
            <person name="Cao J."/>
            <person name="Asan"/>
            <person name="Wu Z."/>
            <person name="Zhang J."/>
            <person name="Cai Q."/>
            <person name="Bai Y."/>
            <person name="Zhao B."/>
            <person name="Han Y."/>
            <person name="Li Y."/>
            <person name="Li X."/>
            <person name="Wang S."/>
            <person name="Shi Q."/>
            <person name="Liu S."/>
            <person name="Cho W.K."/>
            <person name="Kim J.Y."/>
            <person name="Xu Y."/>
            <person name="Heller-Uszynska K."/>
            <person name="Miao H."/>
            <person name="Cheng Z."/>
            <person name="Zhang S."/>
            <person name="Wu J."/>
            <person name="Yang Y."/>
            <person name="Kang H."/>
            <person name="Li M."/>
            <person name="Liang H."/>
            <person name="Ren X."/>
            <person name="Shi Z."/>
            <person name="Wen M."/>
            <person name="Jian M."/>
            <person name="Yang H."/>
            <person name="Zhang G."/>
            <person name="Yang Z."/>
            <person name="Chen R."/>
            <person name="Liu S."/>
            <person name="Li J."/>
            <person name="Ma L."/>
            <person name="Liu H."/>
            <person name="Zhou Y."/>
            <person name="Zhao J."/>
            <person name="Fang X."/>
            <person name="Li G."/>
            <person name="Fang L."/>
            <person name="Li Y."/>
            <person name="Liu D."/>
            <person name="Zheng H."/>
            <person name="Zhang Y."/>
            <person name="Qin N."/>
            <person name="Li Z."/>
            <person name="Yang G."/>
            <person name="Yang S."/>
            <person name="Bolund L."/>
            <person name="Kristiansen K."/>
            <person name="Zheng H."/>
            <person name="Li S."/>
            <person name="Zhang X."/>
            <person name="Yang H."/>
            <person name="Wang J."/>
            <person name="Sun R."/>
            <person name="Zhang B."/>
            <person name="Jiang S."/>
            <person name="Wang J."/>
            <person name="Du Y."/>
            <person name="Li S."/>
        </authorList>
    </citation>
    <scope>NUCLEOTIDE SEQUENCE [LARGE SCALE GENOMIC DNA]</scope>
    <source>
        <strain evidence="10">cv. 9930</strain>
    </source>
</reference>
<evidence type="ECO:0000256" key="5">
    <source>
        <dbReference type="PROSITE-ProRule" id="PRU10141"/>
    </source>
</evidence>
<dbReference type="OMA" id="EWLRGKC"/>
<dbReference type="STRING" id="3659.A0A0A0LVK2"/>
<evidence type="ECO:0000313" key="9">
    <source>
        <dbReference type="EMBL" id="KGN65823.1"/>
    </source>
</evidence>
<dbReference type="PANTHER" id="PTHR48011">
    <property type="entry name" value="CCR4-NOT TRANSCRIPTIONAL COMPLEX SUBUNIT CAF120-RELATED"/>
    <property type="match status" value="1"/>
</dbReference>
<proteinExistence type="inferred from homology"/>
<dbReference type="OrthoDB" id="275301at2759"/>
<dbReference type="KEGG" id="csv:101203251"/>
<dbReference type="Gene3D" id="1.10.510.10">
    <property type="entry name" value="Transferase(Phosphotransferase) domain 1"/>
    <property type="match status" value="1"/>
</dbReference>
<evidence type="ECO:0000256" key="7">
    <source>
        <dbReference type="SAM" id="Phobius"/>
    </source>
</evidence>
<evidence type="ECO:0000313" key="10">
    <source>
        <dbReference type="Proteomes" id="UP000029981"/>
    </source>
</evidence>
<evidence type="ECO:0000256" key="4">
    <source>
        <dbReference type="ARBA" id="ARBA00022840"/>
    </source>
</evidence>
<dbReference type="PANTHER" id="PTHR48011:SF7">
    <property type="entry name" value="F10K1.14 PROTEIN"/>
    <property type="match status" value="1"/>
</dbReference>
<dbReference type="InterPro" id="IPR000719">
    <property type="entry name" value="Prot_kinase_dom"/>
</dbReference>
<keyword evidence="7" id="KW-0472">Membrane</keyword>
<evidence type="ECO:0000256" key="1">
    <source>
        <dbReference type="ARBA" id="ARBA00022679"/>
    </source>
</evidence>
<dbReference type="AlphaFoldDB" id="A0A0A0LVK2"/>
<evidence type="ECO:0000256" key="2">
    <source>
        <dbReference type="ARBA" id="ARBA00022741"/>
    </source>
</evidence>
<keyword evidence="7" id="KW-0812">Transmembrane</keyword>
<feature type="transmembrane region" description="Helical" evidence="7">
    <location>
        <begin position="450"/>
        <end position="470"/>
    </location>
</feature>
<dbReference type="PROSITE" id="PS00107">
    <property type="entry name" value="PROTEIN_KINASE_ATP"/>
    <property type="match status" value="1"/>
</dbReference>
<accession>A0A0A0LVK2</accession>
<organism evidence="9 10">
    <name type="scientific">Cucumis sativus</name>
    <name type="common">Cucumber</name>
    <dbReference type="NCBI Taxonomy" id="3659"/>
    <lineage>
        <taxon>Eukaryota</taxon>
        <taxon>Viridiplantae</taxon>
        <taxon>Streptophyta</taxon>
        <taxon>Embryophyta</taxon>
        <taxon>Tracheophyta</taxon>
        <taxon>Spermatophyta</taxon>
        <taxon>Magnoliopsida</taxon>
        <taxon>eudicotyledons</taxon>
        <taxon>Gunneridae</taxon>
        <taxon>Pentapetalae</taxon>
        <taxon>rosids</taxon>
        <taxon>fabids</taxon>
        <taxon>Cucurbitales</taxon>
        <taxon>Cucurbitaceae</taxon>
        <taxon>Benincaseae</taxon>
        <taxon>Cucumis</taxon>
    </lineage>
</organism>